<dbReference type="GO" id="GO:0046872">
    <property type="term" value="F:metal ion binding"/>
    <property type="evidence" value="ECO:0007669"/>
    <property type="project" value="UniProtKB-KW"/>
</dbReference>
<gene>
    <name evidence="14" type="ORF">GCM10007390_27080</name>
</gene>
<comment type="similarity">
    <text evidence="2">Belongs to the fatty acid desaturase type 1 family. AlkB subfamily.</text>
</comment>
<evidence type="ECO:0000256" key="12">
    <source>
        <dbReference type="SAM" id="Phobius"/>
    </source>
</evidence>
<dbReference type="PANTHER" id="PTHR38674:SF1">
    <property type="entry name" value="ALKANE 1-MONOOXYGENASE 1"/>
    <property type="match status" value="1"/>
</dbReference>
<comment type="caution">
    <text evidence="14">The sequence shown here is derived from an EMBL/GenBank/DDBJ whole genome shotgun (WGS) entry which is preliminary data.</text>
</comment>
<feature type="transmembrane region" description="Helical" evidence="12">
    <location>
        <begin position="85"/>
        <end position="108"/>
    </location>
</feature>
<dbReference type="InterPro" id="IPR005804">
    <property type="entry name" value="FA_desaturase_dom"/>
</dbReference>
<keyword evidence="10" id="KW-0503">Monooxygenase</keyword>
<sequence length="214" mass="24448">MIPSFLTLVYIFLCTYAHYYYLYPLLLVANLLNVYWGEFKNSELLEELRYFYCSKTSYYLKCLNAIVLLGLIALGNAFVDSKGFSLGYLLGFGITTGLLSGCFIVTLAHDLLHSRSRLQKVLSVLLLTMSGIPHFATEHVFGHHRYIGLKKDVTTAKLNEDFYTYFCKVTLSNLKAGPKMPYLYFMMITMALLPPIWLYGKISYCFGCENFSAL</sequence>
<dbReference type="GO" id="GO:0006629">
    <property type="term" value="P:lipid metabolic process"/>
    <property type="evidence" value="ECO:0007669"/>
    <property type="project" value="InterPro"/>
</dbReference>
<evidence type="ECO:0000313" key="14">
    <source>
        <dbReference type="EMBL" id="GHB71770.1"/>
    </source>
</evidence>
<evidence type="ECO:0000313" key="15">
    <source>
        <dbReference type="Proteomes" id="UP000598271"/>
    </source>
</evidence>
<keyword evidence="9" id="KW-0408">Iron</keyword>
<keyword evidence="11 12" id="KW-0472">Membrane</keyword>
<protein>
    <recommendedName>
        <fullName evidence="13">Fatty acid desaturase domain-containing protein</fullName>
    </recommendedName>
</protein>
<dbReference type="GO" id="GO:0004497">
    <property type="term" value="F:monooxygenase activity"/>
    <property type="evidence" value="ECO:0007669"/>
    <property type="project" value="UniProtKB-KW"/>
</dbReference>
<dbReference type="Proteomes" id="UP000598271">
    <property type="component" value="Unassembled WGS sequence"/>
</dbReference>
<evidence type="ECO:0000256" key="8">
    <source>
        <dbReference type="ARBA" id="ARBA00023002"/>
    </source>
</evidence>
<keyword evidence="6" id="KW-0479">Metal-binding</keyword>
<evidence type="ECO:0000256" key="2">
    <source>
        <dbReference type="ARBA" id="ARBA00010823"/>
    </source>
</evidence>
<accession>A0A8J3D9V0</accession>
<dbReference type="PANTHER" id="PTHR38674">
    <property type="entry name" value="ALKANE 1-MONOOXYGENASE 1"/>
    <property type="match status" value="1"/>
</dbReference>
<dbReference type="AlphaFoldDB" id="A0A8J3D9V0"/>
<reference evidence="14 15" key="1">
    <citation type="journal article" date="2014" name="Int. J. Syst. Evol. Microbiol.">
        <title>Complete genome sequence of Corynebacterium casei LMG S-19264T (=DSM 44701T), isolated from a smear-ripened cheese.</title>
        <authorList>
            <consortium name="US DOE Joint Genome Institute (JGI-PGF)"/>
            <person name="Walter F."/>
            <person name="Albersmeier A."/>
            <person name="Kalinowski J."/>
            <person name="Ruckert C."/>
        </authorList>
    </citation>
    <scope>NUCLEOTIDE SEQUENCE [LARGE SCALE GENOMIC DNA]</scope>
    <source>
        <strain evidence="14 15">KCTC 12866</strain>
    </source>
</reference>
<evidence type="ECO:0000256" key="10">
    <source>
        <dbReference type="ARBA" id="ARBA00023033"/>
    </source>
</evidence>
<keyword evidence="8" id="KW-0560">Oxidoreductase</keyword>
<evidence type="ECO:0000256" key="7">
    <source>
        <dbReference type="ARBA" id="ARBA00022989"/>
    </source>
</evidence>
<keyword evidence="4" id="KW-0997">Cell inner membrane</keyword>
<dbReference type="GO" id="GO:0005886">
    <property type="term" value="C:plasma membrane"/>
    <property type="evidence" value="ECO:0007669"/>
    <property type="project" value="UniProtKB-SubCell"/>
</dbReference>
<feature type="domain" description="Fatty acid desaturase" evidence="13">
    <location>
        <begin position="90"/>
        <end position="177"/>
    </location>
</feature>
<name>A0A8J3D9V0_9BACT</name>
<dbReference type="InterPro" id="IPR033885">
    <property type="entry name" value="AlkB/XylM"/>
</dbReference>
<feature type="transmembrane region" description="Helical" evidence="12">
    <location>
        <begin position="58"/>
        <end position="79"/>
    </location>
</feature>
<evidence type="ECO:0000256" key="4">
    <source>
        <dbReference type="ARBA" id="ARBA00022519"/>
    </source>
</evidence>
<keyword evidence="15" id="KW-1185">Reference proteome</keyword>
<evidence type="ECO:0000256" key="1">
    <source>
        <dbReference type="ARBA" id="ARBA00004429"/>
    </source>
</evidence>
<dbReference type="Pfam" id="PF00487">
    <property type="entry name" value="FA_desaturase"/>
    <property type="match status" value="1"/>
</dbReference>
<evidence type="ECO:0000256" key="11">
    <source>
        <dbReference type="ARBA" id="ARBA00023136"/>
    </source>
</evidence>
<evidence type="ECO:0000256" key="9">
    <source>
        <dbReference type="ARBA" id="ARBA00023004"/>
    </source>
</evidence>
<evidence type="ECO:0000256" key="5">
    <source>
        <dbReference type="ARBA" id="ARBA00022692"/>
    </source>
</evidence>
<feature type="transmembrane region" description="Helical" evidence="12">
    <location>
        <begin position="182"/>
        <end position="200"/>
    </location>
</feature>
<evidence type="ECO:0000256" key="6">
    <source>
        <dbReference type="ARBA" id="ARBA00022723"/>
    </source>
</evidence>
<dbReference type="EMBL" id="BMXF01000002">
    <property type="protein sequence ID" value="GHB71770.1"/>
    <property type="molecule type" value="Genomic_DNA"/>
</dbReference>
<organism evidence="14 15">
    <name type="scientific">Persicitalea jodogahamensis</name>
    <dbReference type="NCBI Taxonomy" id="402147"/>
    <lineage>
        <taxon>Bacteria</taxon>
        <taxon>Pseudomonadati</taxon>
        <taxon>Bacteroidota</taxon>
        <taxon>Cytophagia</taxon>
        <taxon>Cytophagales</taxon>
        <taxon>Spirosomataceae</taxon>
        <taxon>Persicitalea</taxon>
    </lineage>
</organism>
<keyword evidence="7 12" id="KW-1133">Transmembrane helix</keyword>
<comment type="subcellular location">
    <subcellularLocation>
        <location evidence="1">Cell inner membrane</location>
        <topology evidence="1">Multi-pass membrane protein</topology>
    </subcellularLocation>
</comment>
<evidence type="ECO:0000256" key="3">
    <source>
        <dbReference type="ARBA" id="ARBA00022475"/>
    </source>
</evidence>
<proteinExistence type="inferred from homology"/>
<evidence type="ECO:0000259" key="13">
    <source>
        <dbReference type="Pfam" id="PF00487"/>
    </source>
</evidence>
<keyword evidence="3" id="KW-1003">Cell membrane</keyword>
<keyword evidence="5 12" id="KW-0812">Transmembrane</keyword>
<feature type="transmembrane region" description="Helical" evidence="12">
    <location>
        <begin position="20"/>
        <end position="37"/>
    </location>
</feature>